<evidence type="ECO:0000256" key="5">
    <source>
        <dbReference type="ARBA" id="ARBA00023167"/>
    </source>
</evidence>
<comment type="pathway">
    <text evidence="6">Amino-acid biosynthesis; L-methionine biosynthesis via salvage pathway; L-methionine from S-methyl-5-thio-alpha-D-ribose 1-phosphate: step 3/6.</text>
</comment>
<dbReference type="PANTHER" id="PTHR20371">
    <property type="entry name" value="ENOLASE-PHOSPHATASE E1"/>
    <property type="match status" value="1"/>
</dbReference>
<dbReference type="NCBIfam" id="TIGR01691">
    <property type="entry name" value="enolase-ppase"/>
    <property type="match status" value="1"/>
</dbReference>
<keyword evidence="3 6" id="KW-0378">Hydrolase</keyword>
<evidence type="ECO:0000256" key="3">
    <source>
        <dbReference type="ARBA" id="ARBA00022801"/>
    </source>
</evidence>
<accession>A0A1L0BM63</accession>
<keyword evidence="4 6" id="KW-0460">Magnesium</keyword>
<dbReference type="Proteomes" id="UP000182334">
    <property type="component" value="Chromosome III"/>
</dbReference>
<dbReference type="NCBIfam" id="TIGR01549">
    <property type="entry name" value="HAD-SF-IA-v1"/>
    <property type="match status" value="1"/>
</dbReference>
<proteinExistence type="inferred from homology"/>
<comment type="subcellular location">
    <subcellularLocation>
        <location evidence="6">Cytoplasm</location>
    </subcellularLocation>
    <subcellularLocation>
        <location evidence="6">Nucleus</location>
    </subcellularLocation>
</comment>
<dbReference type="InterPro" id="IPR006439">
    <property type="entry name" value="HAD-SF_hydro_IA"/>
</dbReference>
<dbReference type="GO" id="GO:0019509">
    <property type="term" value="P:L-methionine salvage from methylthioadenosine"/>
    <property type="evidence" value="ECO:0007669"/>
    <property type="project" value="UniProtKB-UniRule"/>
</dbReference>
<reference evidence="7 8" key="1">
    <citation type="submission" date="2016-10" db="EMBL/GenBank/DDBJ databases">
        <authorList>
            <person name="de Groot N.N."/>
        </authorList>
    </citation>
    <scope>NUCLEOTIDE SEQUENCE [LARGE SCALE GENOMIC DNA]</scope>
    <source>
        <strain evidence="7 8">CBS 141442</strain>
    </source>
</reference>
<organism evidence="7 8">
    <name type="scientific">Sungouiella intermedia</name>
    <dbReference type="NCBI Taxonomy" id="45354"/>
    <lineage>
        <taxon>Eukaryota</taxon>
        <taxon>Fungi</taxon>
        <taxon>Dikarya</taxon>
        <taxon>Ascomycota</taxon>
        <taxon>Saccharomycotina</taxon>
        <taxon>Pichiomycetes</taxon>
        <taxon>Metschnikowiaceae</taxon>
        <taxon>Sungouiella</taxon>
    </lineage>
</organism>
<dbReference type="HAMAP" id="MF_03117">
    <property type="entry name" value="Salvage_MtnC_euk"/>
    <property type="match status" value="1"/>
</dbReference>
<dbReference type="GO" id="GO:0005634">
    <property type="term" value="C:nucleus"/>
    <property type="evidence" value="ECO:0007669"/>
    <property type="project" value="UniProtKB-SubCell"/>
</dbReference>
<dbReference type="CDD" id="cd01629">
    <property type="entry name" value="HAD_EP"/>
    <property type="match status" value="1"/>
</dbReference>
<comment type="similarity">
    <text evidence="6">Belongs to the HAD-like hydrolase superfamily. MasA/MtnC family.</text>
</comment>
<protein>
    <recommendedName>
        <fullName evidence="6">Enolase-phosphatase E1</fullName>
        <ecNumber evidence="6">3.1.3.77</ecNumber>
    </recommendedName>
    <alternativeName>
        <fullName evidence="6">2,3-diketo-5-methylthio-1-phosphopentane phosphatase</fullName>
    </alternativeName>
</protein>
<evidence type="ECO:0000313" key="8">
    <source>
        <dbReference type="Proteomes" id="UP000182334"/>
    </source>
</evidence>
<dbReference type="Gene3D" id="1.10.720.60">
    <property type="match status" value="1"/>
</dbReference>
<feature type="binding site" evidence="6">
    <location>
        <position position="7"/>
    </location>
    <ligand>
        <name>Mg(2+)</name>
        <dbReference type="ChEBI" id="CHEBI:18420"/>
    </ligand>
</feature>
<evidence type="ECO:0000313" key="7">
    <source>
        <dbReference type="EMBL" id="SGZ51266.1"/>
    </source>
</evidence>
<comment type="catalytic activity">
    <reaction evidence="6">
        <text>5-methylsulfanyl-2,3-dioxopentyl phosphate + H2O = 1,2-dihydroxy-5-(methylsulfanyl)pent-1-en-3-one + phosphate</text>
        <dbReference type="Rhea" id="RHEA:21700"/>
        <dbReference type="ChEBI" id="CHEBI:15377"/>
        <dbReference type="ChEBI" id="CHEBI:43474"/>
        <dbReference type="ChEBI" id="CHEBI:49252"/>
        <dbReference type="ChEBI" id="CHEBI:58828"/>
        <dbReference type="EC" id="3.1.3.77"/>
    </reaction>
</comment>
<dbReference type="AlphaFoldDB" id="A0A1L0BM63"/>
<dbReference type="InterPro" id="IPR023943">
    <property type="entry name" value="Enolase-ppase_E1"/>
</dbReference>
<dbReference type="InterPro" id="IPR036412">
    <property type="entry name" value="HAD-like_sf"/>
</dbReference>
<comment type="function">
    <text evidence="6">Bifunctional enzyme that catalyzes the enolization of 2,3-diketo-5-methylthiopentyl-1-phosphate (DK-MTP-1-P) into the intermediate 2-hydroxy-3-keto-5-methylthiopentenyl-1-phosphate (HK-MTPenyl-1-P), which is then dephosphorylated to form the acireductone 1,2-dihydroxy-3-keto-5-methylthiopentene (DHK-MTPene).</text>
</comment>
<feature type="binding site" evidence="6">
    <location>
        <position position="186"/>
    </location>
    <ligand>
        <name>Mg(2+)</name>
        <dbReference type="ChEBI" id="CHEBI:18420"/>
    </ligand>
</feature>
<evidence type="ECO:0000256" key="2">
    <source>
        <dbReference type="ARBA" id="ARBA00022723"/>
    </source>
</evidence>
<dbReference type="UniPathway" id="UPA00904">
    <property type="reaction ID" value="UER00876"/>
</dbReference>
<keyword evidence="8" id="KW-1185">Reference proteome</keyword>
<dbReference type="GO" id="GO:0043874">
    <property type="term" value="F:acireductone synthase activity"/>
    <property type="evidence" value="ECO:0007669"/>
    <property type="project" value="UniProtKB-EC"/>
</dbReference>
<dbReference type="EC" id="3.1.3.77" evidence="6"/>
<dbReference type="InterPro" id="IPR023214">
    <property type="entry name" value="HAD_sf"/>
</dbReference>
<dbReference type="STRING" id="45354.A0A1L0BM63"/>
<dbReference type="GO" id="GO:0005737">
    <property type="term" value="C:cytoplasm"/>
    <property type="evidence" value="ECO:0007669"/>
    <property type="project" value="UniProtKB-SubCell"/>
</dbReference>
<name>A0A1L0BM63_9ASCO</name>
<comment type="cofactor">
    <cofactor evidence="6">
        <name>Mg(2+)</name>
        <dbReference type="ChEBI" id="CHEBI:18420"/>
    </cofactor>
    <text evidence="6">Binds 1 Mg(2+) ion per subunit.</text>
</comment>
<keyword evidence="6" id="KW-0963">Cytoplasm</keyword>
<dbReference type="SUPFAM" id="SSF56784">
    <property type="entry name" value="HAD-like"/>
    <property type="match status" value="1"/>
</dbReference>
<comment type="subunit">
    <text evidence="6">Monomer.</text>
</comment>
<dbReference type="SFLD" id="SFLDG01133">
    <property type="entry name" value="C1.5.4:_Enolase-phosphatase_Li"/>
    <property type="match status" value="1"/>
</dbReference>
<dbReference type="SFLD" id="SFLDG01129">
    <property type="entry name" value="C1.5:_HAD__Beta-PGM__Phosphata"/>
    <property type="match status" value="1"/>
</dbReference>
<feature type="binding site" evidence="6">
    <location>
        <position position="161"/>
    </location>
    <ligand>
        <name>substrate</name>
    </ligand>
</feature>
<comment type="pathway">
    <text evidence="6">Amino-acid biosynthesis; L-methionine biosynthesis via salvage pathway; L-methionine from S-methyl-5-thio-alpha-D-ribose 1-phosphate: step 4/6.</text>
</comment>
<dbReference type="GO" id="GO:0000287">
    <property type="term" value="F:magnesium ion binding"/>
    <property type="evidence" value="ECO:0007669"/>
    <property type="project" value="UniProtKB-UniRule"/>
</dbReference>
<dbReference type="OrthoDB" id="272500at2759"/>
<keyword evidence="2 6" id="KW-0479">Metal-binding</keyword>
<feature type="binding site" evidence="6">
    <location>
        <begin position="122"/>
        <end position="123"/>
    </location>
    <ligand>
        <name>substrate</name>
    </ligand>
</feature>
<evidence type="ECO:0000256" key="6">
    <source>
        <dbReference type="HAMAP-Rule" id="MF_03117"/>
    </source>
</evidence>
<evidence type="ECO:0000256" key="4">
    <source>
        <dbReference type="ARBA" id="ARBA00022842"/>
    </source>
</evidence>
<dbReference type="SFLD" id="SFLDS00003">
    <property type="entry name" value="Haloacid_Dehalogenase"/>
    <property type="match status" value="1"/>
</dbReference>
<gene>
    <name evidence="6" type="primary">UTR4</name>
    <name evidence="7" type="ORF">SAMEA4029010_CIC11G00000001752</name>
</gene>
<dbReference type="EMBL" id="LT635758">
    <property type="protein sequence ID" value="SGZ51266.1"/>
    <property type="molecule type" value="Genomic_DNA"/>
</dbReference>
<dbReference type="Pfam" id="PF00702">
    <property type="entry name" value="Hydrolase"/>
    <property type="match status" value="1"/>
</dbReference>
<dbReference type="PANTHER" id="PTHR20371:SF1">
    <property type="entry name" value="ENOLASE-PHOSPHATASE E1"/>
    <property type="match status" value="1"/>
</dbReference>
<feature type="binding site" evidence="6">
    <location>
        <position position="9"/>
    </location>
    <ligand>
        <name>Mg(2+)</name>
        <dbReference type="ChEBI" id="CHEBI:18420"/>
    </ligand>
</feature>
<dbReference type="Gene3D" id="3.40.50.1000">
    <property type="entry name" value="HAD superfamily/HAD-like"/>
    <property type="match status" value="1"/>
</dbReference>
<keyword evidence="6" id="KW-0539">Nucleus</keyword>
<sequence length="226" mass="25371">MSILLLDIEGTVCPITFVKDELFPYFLGLYKTYLEPLDFPLLKNQNSLSEVLLGFPTEVLQTKELLEAHIDNLVKNDIKDPTLKAFQGTVWKLGYDKGDLKAPLYEDAIELLNSRKKIYIYSSGSVPAQKLLFSHVNVNGKLEDLTPKLLGYFDITTSGFKQEKNSYINIAKDIGCQPNDIIFYSDNVQEVSAALEAGMDAVVVVRPGNVALTDHDRATYQCIDHF</sequence>
<evidence type="ECO:0000256" key="1">
    <source>
        <dbReference type="ARBA" id="ARBA00022605"/>
    </source>
</evidence>
<keyword evidence="5 6" id="KW-0486">Methionine biosynthesis</keyword>
<keyword evidence="1 6" id="KW-0028">Amino-acid biosynthesis</keyword>
<dbReference type="InterPro" id="IPR027511">
    <property type="entry name" value="ENOPH1_eukaryotes"/>
</dbReference>